<dbReference type="EMBL" id="RCIY01000055">
    <property type="protein sequence ID" value="TGG83488.1"/>
    <property type="molecule type" value="Genomic_DNA"/>
</dbReference>
<comment type="caution">
    <text evidence="1">The sequence shown here is derived from an EMBL/GenBank/DDBJ whole genome shotgun (WGS) entry which is preliminary data.</text>
</comment>
<name>A0A8H1QR45_9ACTN</name>
<organism evidence="1 2">
    <name type="scientific">Streptomyces albus</name>
    <dbReference type="NCBI Taxonomy" id="1888"/>
    <lineage>
        <taxon>Bacteria</taxon>
        <taxon>Bacillati</taxon>
        <taxon>Actinomycetota</taxon>
        <taxon>Actinomycetes</taxon>
        <taxon>Kitasatosporales</taxon>
        <taxon>Streptomycetaceae</taxon>
        <taxon>Streptomyces</taxon>
    </lineage>
</organism>
<evidence type="ECO:0000313" key="1">
    <source>
        <dbReference type="EMBL" id="TGG83488.1"/>
    </source>
</evidence>
<evidence type="ECO:0000313" key="2">
    <source>
        <dbReference type="Proteomes" id="UP000298111"/>
    </source>
</evidence>
<proteinExistence type="predicted"/>
<dbReference type="GeneID" id="75183609"/>
<accession>A0A8H1QR45</accession>
<dbReference type="AlphaFoldDB" id="A0A8H1QR45"/>
<dbReference type="RefSeq" id="WP_031176313.1">
    <property type="nucleotide sequence ID" value="NZ_BBQG01000027.1"/>
</dbReference>
<protein>
    <submittedName>
        <fullName evidence="1">Uncharacterized protein</fullName>
    </submittedName>
</protein>
<sequence>MNAEAVNAGWEDILVRDNFQDRGQTPTSQPIWRSPDIIPFGSDILDFDLLESSYDGPDLGLRHPVVQGELNRIYVRGRNLKSGCPTSGDVRLYYARGGLFLDPREWHRITASGGATTVPFTVRGGGREIPPGQICVSRYAFVWPETPPGHYCMITTVDTPAHPMPPQLPTFNSNADYVNWVRYNPNVGWRNIDVIPCERKTYLLDDLALCNLDKTWTKYTFGISGTNLPAGVAIVSSTDQQFPFSLPPVQIYPPGDEVYTRSPPTAARLLRHRHGGGPVRPAPAL</sequence>
<gene>
    <name evidence="1" type="ORF">D8771_15880</name>
</gene>
<dbReference type="Proteomes" id="UP000298111">
    <property type="component" value="Unassembled WGS sequence"/>
</dbReference>
<reference evidence="1 2" key="1">
    <citation type="submission" date="2018-10" db="EMBL/GenBank/DDBJ databases">
        <title>Isolation of pseudouridimycin from Streptomyces albus DSM 40763.</title>
        <authorList>
            <person name="Rosenqvist P."/>
            <person name="Metsae-Ketelae M."/>
            <person name="Virta P."/>
        </authorList>
    </citation>
    <scope>NUCLEOTIDE SEQUENCE [LARGE SCALE GENOMIC DNA]</scope>
    <source>
        <strain evidence="1 2">DSM 40763</strain>
    </source>
</reference>